<evidence type="ECO:0000259" key="3">
    <source>
        <dbReference type="PROSITE" id="PS50106"/>
    </source>
</evidence>
<dbReference type="EMBL" id="HBJA01147336">
    <property type="protein sequence ID" value="CAE0839231.1"/>
    <property type="molecule type" value="Transcribed_RNA"/>
</dbReference>
<feature type="region of interest" description="Disordered" evidence="2">
    <location>
        <begin position="685"/>
        <end position="730"/>
    </location>
</feature>
<keyword evidence="1" id="KW-0175">Coiled coil</keyword>
<dbReference type="SUPFAM" id="SSF50156">
    <property type="entry name" value="PDZ domain-like"/>
    <property type="match status" value="1"/>
</dbReference>
<sequence length="730" mass="82812">MMRTDLPVDPMMAVATPAVGFGTPYPVVSAPAYPVAAPQPIVATQQPIVAAPQQMMAPTADYWGQQWNTNSASYQWEVQNLRRELEWAYQQLRTVDVDRSNAQTALQRLREAEAHWAASDAAAKAEIQSMRHQNHDLTQRMNLQNRDAQIAHDRLIAAERNWQQALQHLDAQRWETNTARGQLEQTTAQQDRSRASLVEQLEFHKQQLARAQDEIRRLRPCEAQFGAVTSEVEYLRSQTAQMRQLEDRFASVCKEAEMLRAQLLKQEHNIDRYTHQTESFYHSANSENAAVKKALSASQDELRHLDVRYQDAVEEIHHAHDQVRRAEKELTRLRSENDRLHDFVSEAVYLKHLHGDQTKAIDRMERALDRLEDERDGLQMDLDRAVEEIARLNMALGDEASQLKFAQQALNEEIADNKTVRRQLNEEMVHQKHIAASAKNDAASLSNEAQVKELEMDRLQKRLADTTAELDRYTALYQEALTDVDRLKAALTEEITEHKYARGIAEQQMKKADMAVEELERVGARDESGRLRAQLGDAESEIIHLRNVIAEYKMEFDRAGKPYYRDVVHEPVTVGYRRGEPVVKSSSPVAPHRANRRFAYFGVEVAEGVYLSKSYGEGHPIPAVRVVNTGGPCAAAGLKPGDLISSINGRQVGSLDDFNYIVSSVEPRTEVKIIFERDGKLLGTDVMTEETKREPGLPGRLSADDEKPRPPSSKRSSRSQSSTAKPLWKN</sequence>
<dbReference type="AlphaFoldDB" id="A0A7S4GJX5"/>
<dbReference type="SMART" id="SM00228">
    <property type="entry name" value="PDZ"/>
    <property type="match status" value="1"/>
</dbReference>
<dbReference type="InterPro" id="IPR036034">
    <property type="entry name" value="PDZ_sf"/>
</dbReference>
<dbReference type="Gene3D" id="2.30.42.10">
    <property type="match status" value="1"/>
</dbReference>
<reference evidence="4" key="1">
    <citation type="submission" date="2021-01" db="EMBL/GenBank/DDBJ databases">
        <authorList>
            <person name="Corre E."/>
            <person name="Pelletier E."/>
            <person name="Niang G."/>
            <person name="Scheremetjew M."/>
            <person name="Finn R."/>
            <person name="Kale V."/>
            <person name="Holt S."/>
            <person name="Cochrane G."/>
            <person name="Meng A."/>
            <person name="Brown T."/>
            <person name="Cohen L."/>
        </authorList>
    </citation>
    <scope>NUCLEOTIDE SEQUENCE</scope>
    <source>
        <strain evidence="4">CCMP1594</strain>
    </source>
</reference>
<evidence type="ECO:0000256" key="1">
    <source>
        <dbReference type="SAM" id="Coils"/>
    </source>
</evidence>
<dbReference type="PANTHER" id="PTHR23159">
    <property type="entry name" value="CENTROSOMAL PROTEIN 2"/>
    <property type="match status" value="1"/>
</dbReference>
<evidence type="ECO:0000313" key="4">
    <source>
        <dbReference type="EMBL" id="CAE0839231.1"/>
    </source>
</evidence>
<accession>A0A7S4GJX5</accession>
<dbReference type="Pfam" id="PF13180">
    <property type="entry name" value="PDZ_2"/>
    <property type="match status" value="1"/>
</dbReference>
<evidence type="ECO:0000256" key="2">
    <source>
        <dbReference type="SAM" id="MobiDB-lite"/>
    </source>
</evidence>
<feature type="domain" description="PDZ" evidence="3">
    <location>
        <begin position="588"/>
        <end position="660"/>
    </location>
</feature>
<feature type="coiled-coil region" evidence="1">
    <location>
        <begin position="309"/>
        <end position="555"/>
    </location>
</feature>
<dbReference type="PROSITE" id="PS50106">
    <property type="entry name" value="PDZ"/>
    <property type="match status" value="1"/>
</dbReference>
<name>A0A7S4GJX5_9EUGL</name>
<protein>
    <recommendedName>
        <fullName evidence="3">PDZ domain-containing protein</fullName>
    </recommendedName>
</protein>
<feature type="coiled-coil region" evidence="1">
    <location>
        <begin position="242"/>
        <end position="276"/>
    </location>
</feature>
<gene>
    <name evidence="4" type="ORF">EGYM00163_LOCUS50603</name>
</gene>
<dbReference type="PANTHER" id="PTHR23159:SF31">
    <property type="entry name" value="CENTROSOME-ASSOCIATED PROTEIN CEP250 ISOFORM X1"/>
    <property type="match status" value="1"/>
</dbReference>
<organism evidence="4">
    <name type="scientific">Eutreptiella gymnastica</name>
    <dbReference type="NCBI Taxonomy" id="73025"/>
    <lineage>
        <taxon>Eukaryota</taxon>
        <taxon>Discoba</taxon>
        <taxon>Euglenozoa</taxon>
        <taxon>Euglenida</taxon>
        <taxon>Spirocuta</taxon>
        <taxon>Euglenophyceae</taxon>
        <taxon>Eutreptiales</taxon>
        <taxon>Eutreptiaceae</taxon>
        <taxon>Eutreptiella</taxon>
    </lineage>
</organism>
<dbReference type="InterPro" id="IPR001478">
    <property type="entry name" value="PDZ"/>
</dbReference>
<proteinExistence type="predicted"/>